<dbReference type="Gene3D" id="1.20.1280.50">
    <property type="match status" value="1"/>
</dbReference>
<dbReference type="SUPFAM" id="SSF81383">
    <property type="entry name" value="F-box domain"/>
    <property type="match status" value="1"/>
</dbReference>
<reference evidence="2 3" key="1">
    <citation type="journal article" date="2024" name="Nat. Commun.">
        <title>Phylogenomics reveals the evolutionary origins of lichenization in chlorophyte algae.</title>
        <authorList>
            <person name="Puginier C."/>
            <person name="Libourel C."/>
            <person name="Otte J."/>
            <person name="Skaloud P."/>
            <person name="Haon M."/>
            <person name="Grisel S."/>
            <person name="Petersen M."/>
            <person name="Berrin J.G."/>
            <person name="Delaux P.M."/>
            <person name="Dal Grande F."/>
            <person name="Keller J."/>
        </authorList>
    </citation>
    <scope>NUCLEOTIDE SEQUENCE [LARGE SCALE GENOMIC DNA]</scope>
    <source>
        <strain evidence="2 3">SAG 2036</strain>
    </source>
</reference>
<accession>A0AAW1PD79</accession>
<dbReference type="Pfam" id="PF12937">
    <property type="entry name" value="F-box-like"/>
    <property type="match status" value="1"/>
</dbReference>
<dbReference type="AlphaFoldDB" id="A0AAW1PD79"/>
<evidence type="ECO:0000313" key="2">
    <source>
        <dbReference type="EMBL" id="KAK9806067.1"/>
    </source>
</evidence>
<organism evidence="2 3">
    <name type="scientific">Symbiochloris irregularis</name>
    <dbReference type="NCBI Taxonomy" id="706552"/>
    <lineage>
        <taxon>Eukaryota</taxon>
        <taxon>Viridiplantae</taxon>
        <taxon>Chlorophyta</taxon>
        <taxon>core chlorophytes</taxon>
        <taxon>Trebouxiophyceae</taxon>
        <taxon>Trebouxiales</taxon>
        <taxon>Trebouxiaceae</taxon>
        <taxon>Symbiochloris</taxon>
    </lineage>
</organism>
<sequence>MQSGEHPFNCTGRHSRWDGLQPELLTTIFSRLELRDLLRVELCCRSWRDLLRALQARGLYGSLHVELDKLPLRILQDRVSTIQAFLPLCQFLQAHAPGISGIDFTTEWCNSCTGAEASACITHCCKSSPDMATQGLVLLMSALQGRPLDVRVKLGWHRRQTAWSVATGAAPAWPVQRHPMLQEIFVQHPVSLSLPTFYNFGSDSEFIAA</sequence>
<protein>
    <recommendedName>
        <fullName evidence="1">F-box domain-containing protein</fullName>
    </recommendedName>
</protein>
<dbReference type="InterPro" id="IPR001810">
    <property type="entry name" value="F-box_dom"/>
</dbReference>
<dbReference type="EMBL" id="JALJOQ010000039">
    <property type="protein sequence ID" value="KAK9806067.1"/>
    <property type="molecule type" value="Genomic_DNA"/>
</dbReference>
<dbReference type="Proteomes" id="UP001465755">
    <property type="component" value="Unassembled WGS sequence"/>
</dbReference>
<comment type="caution">
    <text evidence="2">The sequence shown here is derived from an EMBL/GenBank/DDBJ whole genome shotgun (WGS) entry which is preliminary data.</text>
</comment>
<dbReference type="InterPro" id="IPR036047">
    <property type="entry name" value="F-box-like_dom_sf"/>
</dbReference>
<name>A0AAW1PD79_9CHLO</name>
<feature type="domain" description="F-box" evidence="1">
    <location>
        <begin position="14"/>
        <end position="63"/>
    </location>
</feature>
<gene>
    <name evidence="2" type="ORF">WJX73_010917</name>
</gene>
<evidence type="ECO:0000313" key="3">
    <source>
        <dbReference type="Proteomes" id="UP001465755"/>
    </source>
</evidence>
<keyword evidence="3" id="KW-1185">Reference proteome</keyword>
<dbReference type="SMART" id="SM00256">
    <property type="entry name" value="FBOX"/>
    <property type="match status" value="1"/>
</dbReference>
<proteinExistence type="predicted"/>
<evidence type="ECO:0000259" key="1">
    <source>
        <dbReference type="PROSITE" id="PS50181"/>
    </source>
</evidence>
<dbReference type="PROSITE" id="PS50181">
    <property type="entry name" value="FBOX"/>
    <property type="match status" value="1"/>
</dbReference>